<keyword evidence="1" id="KW-0723">Serine/threonine-protein kinase</keyword>
<evidence type="ECO:0000256" key="3">
    <source>
        <dbReference type="ARBA" id="ARBA00022741"/>
    </source>
</evidence>
<dbReference type="GO" id="GO:0005524">
    <property type="term" value="F:ATP binding"/>
    <property type="evidence" value="ECO:0007669"/>
    <property type="project" value="UniProtKB-KW"/>
</dbReference>
<name>A0A8S1LD12_PARPR</name>
<dbReference type="OMA" id="QMKQSKM"/>
<dbReference type="AlphaFoldDB" id="A0A8S1LD12"/>
<evidence type="ECO:0000259" key="6">
    <source>
        <dbReference type="PROSITE" id="PS50011"/>
    </source>
</evidence>
<evidence type="ECO:0000256" key="2">
    <source>
        <dbReference type="ARBA" id="ARBA00022679"/>
    </source>
</evidence>
<comment type="caution">
    <text evidence="7">The sequence shown here is derived from an EMBL/GenBank/DDBJ whole genome shotgun (WGS) entry which is preliminary data.</text>
</comment>
<dbReference type="PANTHER" id="PTHR24057">
    <property type="entry name" value="GLYCOGEN SYNTHASE KINASE-3 ALPHA"/>
    <property type="match status" value="1"/>
</dbReference>
<keyword evidence="3" id="KW-0547">Nucleotide-binding</keyword>
<evidence type="ECO:0000256" key="1">
    <source>
        <dbReference type="ARBA" id="ARBA00022527"/>
    </source>
</evidence>
<keyword evidence="4" id="KW-0418">Kinase</keyword>
<dbReference type="GO" id="GO:0030154">
    <property type="term" value="P:cell differentiation"/>
    <property type="evidence" value="ECO:0007669"/>
    <property type="project" value="TreeGrafter"/>
</dbReference>
<keyword evidence="2" id="KW-0808">Transferase</keyword>
<accession>A0A8S1LD12</accession>
<reference evidence="7" key="1">
    <citation type="submission" date="2021-01" db="EMBL/GenBank/DDBJ databases">
        <authorList>
            <consortium name="Genoscope - CEA"/>
            <person name="William W."/>
        </authorList>
    </citation>
    <scope>NUCLEOTIDE SEQUENCE</scope>
</reference>
<gene>
    <name evidence="7" type="ORF">PPRIM_AZ9-3.1.T0360123</name>
</gene>
<sequence length="487" mass="57291">MFPDNQISLFKRNSRFQPQLASVENTKPFIDTTKLIKYTDPVHKTLFEYQQYKKNYTQMKQSKMKKTLSKSVDKTTKQIINSNSQLSSSVDYKMKSSGQNLKYNQSTQSVISESSITKKGVLYDGNNTQVYRILIEGHFNYYALKISKINMNKCTKEIYYLKQLRHPNIIELKHHYVVYDKSNDNRPMLYEIMPLMSCNLRSFLQQFYKHSNVQENIKVADPKLINLTKQEKKAKQILFKLFIYQIVRAVSYLHHKNITHRDLNPRNILIDVDTLSVQLCDFNSAKSLFSQIPSPNYVGERNYRAPELLLGSKLYNQQVDIWSLGCIIAECFLGKQLFNGTNTVETMADIIRLLGTPTLQEMKNLKSQILDLKMPEIPKFPMAKRFQEIENEQLVDLLEKIFVYDPNQRISAFEILLHPFFQELKQPNIKINSKSLPNLFNFTKEELQLDEYQINQNRLIPNWFTEKQKRFEYLTTSMDDAKLLLNK</sequence>
<feature type="domain" description="Protein kinase" evidence="6">
    <location>
        <begin position="116"/>
        <end position="421"/>
    </location>
</feature>
<keyword evidence="8" id="KW-1185">Reference proteome</keyword>
<proteinExistence type="predicted"/>
<dbReference type="GO" id="GO:0005634">
    <property type="term" value="C:nucleus"/>
    <property type="evidence" value="ECO:0007669"/>
    <property type="project" value="TreeGrafter"/>
</dbReference>
<evidence type="ECO:0000256" key="5">
    <source>
        <dbReference type="ARBA" id="ARBA00022840"/>
    </source>
</evidence>
<evidence type="ECO:0000313" key="7">
    <source>
        <dbReference type="EMBL" id="CAD8064431.1"/>
    </source>
</evidence>
<dbReference type="GO" id="GO:0004674">
    <property type="term" value="F:protein serine/threonine kinase activity"/>
    <property type="evidence" value="ECO:0007669"/>
    <property type="project" value="UniProtKB-KW"/>
</dbReference>
<dbReference type="GO" id="GO:0007165">
    <property type="term" value="P:signal transduction"/>
    <property type="evidence" value="ECO:0007669"/>
    <property type="project" value="TreeGrafter"/>
</dbReference>
<dbReference type="FunFam" id="1.10.510.10:FF:000624">
    <property type="entry name" value="Mitogen-activated protein kinase"/>
    <property type="match status" value="1"/>
</dbReference>
<dbReference type="EMBL" id="CAJJDM010000035">
    <property type="protein sequence ID" value="CAD8064431.1"/>
    <property type="molecule type" value="Genomic_DNA"/>
</dbReference>
<evidence type="ECO:0000256" key="4">
    <source>
        <dbReference type="ARBA" id="ARBA00022777"/>
    </source>
</evidence>
<dbReference type="GO" id="GO:0005737">
    <property type="term" value="C:cytoplasm"/>
    <property type="evidence" value="ECO:0007669"/>
    <property type="project" value="TreeGrafter"/>
</dbReference>
<dbReference type="Pfam" id="PF00069">
    <property type="entry name" value="Pkinase"/>
    <property type="match status" value="1"/>
</dbReference>
<keyword evidence="5" id="KW-0067">ATP-binding</keyword>
<dbReference type="InterPro" id="IPR000719">
    <property type="entry name" value="Prot_kinase_dom"/>
</dbReference>
<organism evidence="7 8">
    <name type="scientific">Paramecium primaurelia</name>
    <dbReference type="NCBI Taxonomy" id="5886"/>
    <lineage>
        <taxon>Eukaryota</taxon>
        <taxon>Sar</taxon>
        <taxon>Alveolata</taxon>
        <taxon>Ciliophora</taxon>
        <taxon>Intramacronucleata</taxon>
        <taxon>Oligohymenophorea</taxon>
        <taxon>Peniculida</taxon>
        <taxon>Parameciidae</taxon>
        <taxon>Paramecium</taxon>
    </lineage>
</organism>
<dbReference type="PROSITE" id="PS50011">
    <property type="entry name" value="PROTEIN_KINASE_DOM"/>
    <property type="match status" value="1"/>
</dbReference>
<dbReference type="Proteomes" id="UP000688137">
    <property type="component" value="Unassembled WGS sequence"/>
</dbReference>
<dbReference type="InterPro" id="IPR050591">
    <property type="entry name" value="GSK-3"/>
</dbReference>
<protein>
    <recommendedName>
        <fullName evidence="6">Protein kinase domain-containing protein</fullName>
    </recommendedName>
</protein>
<dbReference type="PANTHER" id="PTHR24057:SF0">
    <property type="entry name" value="PROTEIN KINASE SHAGGY-RELATED"/>
    <property type="match status" value="1"/>
</dbReference>
<evidence type="ECO:0000313" key="8">
    <source>
        <dbReference type="Proteomes" id="UP000688137"/>
    </source>
</evidence>